<feature type="region of interest" description="Disordered" evidence="1">
    <location>
        <begin position="130"/>
        <end position="153"/>
    </location>
</feature>
<dbReference type="AlphaFoldDB" id="H0I453"/>
<sequence length="153" mass="17161">MPPGPEASMAMQSFGTSSVRMERLLLVMVQMPAEDVDRIMEHVVKAVPLTMGKYDSNAYQSAAGIERYRPLEGAAAGAENEVRKRPGVVEVSFELEEDQALLERVVELIFQVHSYQEPVIRVESILGSRSKGLDDKDNPNRWWNTAGDWKTKP</sequence>
<accession>H0I453</accession>
<dbReference type="InterPro" id="IPR036069">
    <property type="entry name" value="DUF34/NIF3_sf"/>
</dbReference>
<name>H0I453_9HYPH</name>
<protein>
    <recommendedName>
        <fullName evidence="4">Nitrogen regulatory protein P-II</fullName>
    </recommendedName>
</protein>
<dbReference type="InterPro" id="IPR015867">
    <property type="entry name" value="N-reg_PII/ATP_PRibTrfase_C"/>
</dbReference>
<proteinExistence type="predicted"/>
<reference evidence="2 3" key="1">
    <citation type="journal article" date="2012" name="J. Bacteriol.">
        <title>Draft Genome Sequence of Mesorhizobium alhagi CCNWXJ12-2T, a Novel Salt-Resistant Species Isolated from the Desert of Northwestern China.</title>
        <authorList>
            <person name="Zhou M."/>
            <person name="Chen W."/>
            <person name="Chen H."/>
            <person name="Wei G."/>
        </authorList>
    </citation>
    <scope>NUCLEOTIDE SEQUENCE [LARGE SCALE GENOMIC DNA]</scope>
    <source>
        <strain evidence="2 3">CCNWXJ12-2</strain>
    </source>
</reference>
<keyword evidence="3" id="KW-1185">Reference proteome</keyword>
<dbReference type="PATRIC" id="fig|1107882.3.peg.6998"/>
<organism evidence="2 3">
    <name type="scientific">Mesorhizobium alhagi CCNWXJ12-2</name>
    <dbReference type="NCBI Taxonomy" id="1107882"/>
    <lineage>
        <taxon>Bacteria</taxon>
        <taxon>Pseudomonadati</taxon>
        <taxon>Pseudomonadota</taxon>
        <taxon>Alphaproteobacteria</taxon>
        <taxon>Hyphomicrobiales</taxon>
        <taxon>Phyllobacteriaceae</taxon>
        <taxon>Allomesorhizobium</taxon>
    </lineage>
</organism>
<dbReference type="EMBL" id="AHAM01000349">
    <property type="protein sequence ID" value="EHK52239.1"/>
    <property type="molecule type" value="Genomic_DNA"/>
</dbReference>
<evidence type="ECO:0000313" key="3">
    <source>
        <dbReference type="Proteomes" id="UP000003250"/>
    </source>
</evidence>
<evidence type="ECO:0000313" key="2">
    <source>
        <dbReference type="EMBL" id="EHK52239.1"/>
    </source>
</evidence>
<evidence type="ECO:0008006" key="4">
    <source>
        <dbReference type="Google" id="ProtNLM"/>
    </source>
</evidence>
<dbReference type="Gene3D" id="3.30.70.120">
    <property type="match status" value="1"/>
</dbReference>
<gene>
    <name evidence="2" type="ORF">MAXJ12_36381</name>
</gene>
<dbReference type="SUPFAM" id="SSF102705">
    <property type="entry name" value="NIF3 (NGG1p interacting factor 3)-like"/>
    <property type="match status" value="1"/>
</dbReference>
<evidence type="ECO:0000256" key="1">
    <source>
        <dbReference type="SAM" id="MobiDB-lite"/>
    </source>
</evidence>
<dbReference type="Proteomes" id="UP000003250">
    <property type="component" value="Unassembled WGS sequence"/>
</dbReference>